<dbReference type="EMBL" id="AZCU01000019">
    <property type="protein sequence ID" value="KRK22913.1"/>
    <property type="molecule type" value="Genomic_DNA"/>
</dbReference>
<evidence type="ECO:0000313" key="2">
    <source>
        <dbReference type="Proteomes" id="UP000051020"/>
    </source>
</evidence>
<dbReference type="AlphaFoldDB" id="A0A837R8J3"/>
<reference evidence="1 2" key="1">
    <citation type="journal article" date="2015" name="Genome Announc.">
        <title>Expanding the biotechnology potential of lactobacilli through comparative genomics of 213 strains and associated genera.</title>
        <authorList>
            <person name="Sun Z."/>
            <person name="Harris H.M."/>
            <person name="McCann A."/>
            <person name="Guo C."/>
            <person name="Argimon S."/>
            <person name="Zhang W."/>
            <person name="Yang X."/>
            <person name="Jeffery I.B."/>
            <person name="Cooney J.C."/>
            <person name="Kagawa T.F."/>
            <person name="Liu W."/>
            <person name="Song Y."/>
            <person name="Salvetti E."/>
            <person name="Wrobel A."/>
            <person name="Rasinkangas P."/>
            <person name="Parkhill J."/>
            <person name="Rea M.C."/>
            <person name="O'Sullivan O."/>
            <person name="Ritari J."/>
            <person name="Douillard F.P."/>
            <person name="Paul Ross R."/>
            <person name="Yang R."/>
            <person name="Briner A.E."/>
            <person name="Felis G.E."/>
            <person name="de Vos W.M."/>
            <person name="Barrangou R."/>
            <person name="Klaenhammer T.R."/>
            <person name="Caufield P.W."/>
            <person name="Cui Y."/>
            <person name="Zhang H."/>
            <person name="O'Toole P.W."/>
        </authorList>
    </citation>
    <scope>NUCLEOTIDE SEQUENCE [LARGE SCALE GENOMIC DNA]</scope>
    <source>
        <strain evidence="1 2">DSM 20314</strain>
    </source>
</reference>
<name>A0A837R8J3_LACPE</name>
<accession>A0A837R8J3</accession>
<dbReference type="GeneID" id="49393948"/>
<comment type="caution">
    <text evidence="1">The sequence shown here is derived from an EMBL/GenBank/DDBJ whole genome shotgun (WGS) entry which is preliminary data.</text>
</comment>
<dbReference type="Proteomes" id="UP000051020">
    <property type="component" value="Unassembled WGS sequence"/>
</dbReference>
<protein>
    <submittedName>
        <fullName evidence="1">Uncharacterized protein</fullName>
    </submittedName>
</protein>
<proteinExistence type="predicted"/>
<sequence length="133" mass="15066">MGKRLTSQNKAKDANNPILVTPRKSSVQFKIALEDALIAPYTFKKAKAEGAKGFGEFIAKTVGKHLSITAVENLYLRTDGPHGAKNKEPIGEVVRDMYHFSNGSRQFRVHGYYNAQNYFCLCRLDPNHRYNFK</sequence>
<organism evidence="1 2">
    <name type="scientific">Lactiplantibacillus pentosus DSM 20314</name>
    <dbReference type="NCBI Taxonomy" id="1423791"/>
    <lineage>
        <taxon>Bacteria</taxon>
        <taxon>Bacillati</taxon>
        <taxon>Bacillota</taxon>
        <taxon>Bacilli</taxon>
        <taxon>Lactobacillales</taxon>
        <taxon>Lactobacillaceae</taxon>
        <taxon>Lactiplantibacillus</taxon>
    </lineage>
</organism>
<gene>
    <name evidence="1" type="ORF">FD24_GL001339</name>
</gene>
<evidence type="ECO:0000313" key="1">
    <source>
        <dbReference type="EMBL" id="KRK22913.1"/>
    </source>
</evidence>
<dbReference type="RefSeq" id="WP_050338720.1">
    <property type="nucleotide sequence ID" value="NZ_AZCU01000019.1"/>
</dbReference>
<dbReference type="NCBIfam" id="NF046006">
    <property type="entry name" value="MAG6450_fam"/>
    <property type="match status" value="1"/>
</dbReference>